<sequence>MSRISTIEKPQSPLQVQTDSFNWLMTMLFTTFIGYVISGGLKASSKTRPTWMMPSEWRNISIAYNSCNQIRREGQWQNCVAESIHAAPRYHDAGEEEEETGLRCVGLACSIQRERYFANQFSTSLY</sequence>
<dbReference type="AlphaFoldDB" id="A0A5E4FCT1"/>
<proteinExistence type="predicted"/>
<accession>A0A5E4FCT1</accession>
<evidence type="ECO:0000256" key="1">
    <source>
        <dbReference type="SAM" id="Phobius"/>
    </source>
</evidence>
<feature type="transmembrane region" description="Helical" evidence="1">
    <location>
        <begin position="20"/>
        <end position="38"/>
    </location>
</feature>
<organism evidence="2 3">
    <name type="scientific">Prunus dulcis</name>
    <name type="common">Almond</name>
    <name type="synonym">Amygdalus dulcis</name>
    <dbReference type="NCBI Taxonomy" id="3755"/>
    <lineage>
        <taxon>Eukaryota</taxon>
        <taxon>Viridiplantae</taxon>
        <taxon>Streptophyta</taxon>
        <taxon>Embryophyta</taxon>
        <taxon>Tracheophyta</taxon>
        <taxon>Spermatophyta</taxon>
        <taxon>Magnoliopsida</taxon>
        <taxon>eudicotyledons</taxon>
        <taxon>Gunneridae</taxon>
        <taxon>Pentapetalae</taxon>
        <taxon>rosids</taxon>
        <taxon>fabids</taxon>
        <taxon>Rosales</taxon>
        <taxon>Rosaceae</taxon>
        <taxon>Amygdaloideae</taxon>
        <taxon>Amygdaleae</taxon>
        <taxon>Prunus</taxon>
    </lineage>
</organism>
<protein>
    <submittedName>
        <fullName evidence="2">Uncharacterized protein</fullName>
    </submittedName>
</protein>
<gene>
    <name evidence="2" type="ORF">ALMOND_2B027382</name>
</gene>
<name>A0A5E4FCT1_PRUDU</name>
<keyword evidence="1" id="KW-1133">Transmembrane helix</keyword>
<dbReference type="InParanoid" id="A0A5E4FCT1"/>
<evidence type="ECO:0000313" key="3">
    <source>
        <dbReference type="Proteomes" id="UP000327085"/>
    </source>
</evidence>
<dbReference type="Proteomes" id="UP000327085">
    <property type="component" value="Chromosome 7"/>
</dbReference>
<evidence type="ECO:0000313" key="2">
    <source>
        <dbReference type="EMBL" id="VVA24909.1"/>
    </source>
</evidence>
<dbReference type="Gramene" id="VVA24909">
    <property type="protein sequence ID" value="VVA24909"/>
    <property type="gene ID" value="Prudul26B027382"/>
</dbReference>
<keyword evidence="1" id="KW-0472">Membrane</keyword>
<keyword evidence="1" id="KW-0812">Transmembrane</keyword>
<dbReference type="EMBL" id="CABIKO010000088">
    <property type="protein sequence ID" value="VVA24909.1"/>
    <property type="molecule type" value="Genomic_DNA"/>
</dbReference>
<reference evidence="3" key="1">
    <citation type="journal article" date="2020" name="Plant J.">
        <title>Transposons played a major role in the diversification between the closely related almond and peach genomes: results from the almond genome sequence.</title>
        <authorList>
            <person name="Alioto T."/>
            <person name="Alexiou K.G."/>
            <person name="Bardil A."/>
            <person name="Barteri F."/>
            <person name="Castanera R."/>
            <person name="Cruz F."/>
            <person name="Dhingra A."/>
            <person name="Duval H."/>
            <person name="Fernandez I Marti A."/>
            <person name="Frias L."/>
            <person name="Galan B."/>
            <person name="Garcia J.L."/>
            <person name="Howad W."/>
            <person name="Gomez-Garrido J."/>
            <person name="Gut M."/>
            <person name="Julca I."/>
            <person name="Morata J."/>
            <person name="Puigdomenech P."/>
            <person name="Ribeca P."/>
            <person name="Rubio Cabetas M.J."/>
            <person name="Vlasova A."/>
            <person name="Wirthensohn M."/>
            <person name="Garcia-Mas J."/>
            <person name="Gabaldon T."/>
            <person name="Casacuberta J.M."/>
            <person name="Arus P."/>
        </authorList>
    </citation>
    <scope>NUCLEOTIDE SEQUENCE [LARGE SCALE GENOMIC DNA]</scope>
    <source>
        <strain evidence="3">cv. Texas</strain>
    </source>
</reference>